<feature type="transmembrane region" description="Helical" evidence="1">
    <location>
        <begin position="316"/>
        <end position="333"/>
    </location>
</feature>
<dbReference type="AlphaFoldDB" id="A0A369MGN5"/>
<accession>A0A369MGN5</accession>
<evidence type="ECO:0000256" key="1">
    <source>
        <dbReference type="SAM" id="Phobius"/>
    </source>
</evidence>
<dbReference type="Proteomes" id="UP000253970">
    <property type="component" value="Unassembled WGS sequence"/>
</dbReference>
<sequence>MTDVRGLVRTARSAATFCLGVSLIANVFLASSMLDDLNLMLMVGVIALSFAASTGSSRVIGILLFASSIALLLYSQAPLDVWKQALRENSYLIAMFVLVPLLSIPVQHGGYGESLREVFVRYANTDSRYYALVSSMAAFVGVLISIAAVPLTYEVSRASGCNYDEKLLASALSRGFITCMIWAPTSATIALVVQLTGVDWVAFFPFAIACALIAGAVGFLMTFVRDEAVKASSDEAEAPMGKIDAGKVVELCAFAFLLVVSVAATSQLGGLSAIVVVAMASLVFPVAWMAAIGRLPTYAREFRGDYFNNKLPQSKNQIVLFAGAGFFAQSIGYSHLGDALVGSLLHMTGQSVLLLTVAIIGITLATSAVGIHPIAVVAVVGGAMGASQWGVSPTYLALVLSISWAMGNALCPASANVVAVSDMVGQSPIKVSLRWNGPYVLVATAVLVLVLTMARMGGLL</sequence>
<comment type="caution">
    <text evidence="2">The sequence shown here is derived from an EMBL/GenBank/DDBJ whole genome shotgun (WGS) entry which is preliminary data.</text>
</comment>
<protein>
    <submittedName>
        <fullName evidence="2">C4-dicarboxylate ABC transporter</fullName>
    </submittedName>
</protein>
<feature type="transmembrane region" description="Helical" evidence="1">
    <location>
        <begin position="395"/>
        <end position="415"/>
    </location>
</feature>
<evidence type="ECO:0000313" key="3">
    <source>
        <dbReference type="Proteomes" id="UP000253970"/>
    </source>
</evidence>
<feature type="transmembrane region" description="Helical" evidence="1">
    <location>
        <begin position="435"/>
        <end position="454"/>
    </location>
</feature>
<feature type="transmembrane region" description="Helical" evidence="1">
    <location>
        <begin position="91"/>
        <end position="109"/>
    </location>
</feature>
<keyword evidence="1" id="KW-1133">Transmembrane helix</keyword>
<dbReference type="RefSeq" id="WP_114533963.1">
    <property type="nucleotide sequence ID" value="NZ_JADNER010000007.1"/>
</dbReference>
<gene>
    <name evidence="2" type="ORF">C1875_08820</name>
</gene>
<dbReference type="EMBL" id="PPTU01000012">
    <property type="protein sequence ID" value="RDB69740.1"/>
    <property type="molecule type" value="Genomic_DNA"/>
</dbReference>
<reference evidence="2 3" key="1">
    <citation type="journal article" date="2018" name="Elife">
        <title>Discovery and characterization of a prevalent human gut bacterial enzyme sufficient for the inactivation of a family of plant toxins.</title>
        <authorList>
            <person name="Koppel N."/>
            <person name="Bisanz J.E."/>
            <person name="Pandelia M.E."/>
            <person name="Turnbaugh P.J."/>
            <person name="Balskus E.P."/>
        </authorList>
    </citation>
    <scope>NUCLEOTIDE SEQUENCE [LARGE SCALE GENOMIC DNA]</scope>
    <source>
        <strain evidence="2 3">W1 BHI 6</strain>
    </source>
</reference>
<feature type="transmembrane region" description="Helical" evidence="1">
    <location>
        <begin position="245"/>
        <end position="264"/>
    </location>
</feature>
<organism evidence="2 3">
    <name type="scientific">Eggerthella lenta</name>
    <name type="common">Eubacterium lentum</name>
    <dbReference type="NCBI Taxonomy" id="84112"/>
    <lineage>
        <taxon>Bacteria</taxon>
        <taxon>Bacillati</taxon>
        <taxon>Actinomycetota</taxon>
        <taxon>Coriobacteriia</taxon>
        <taxon>Eggerthellales</taxon>
        <taxon>Eggerthellaceae</taxon>
        <taxon>Eggerthella</taxon>
    </lineage>
</organism>
<feature type="transmembrane region" description="Helical" evidence="1">
    <location>
        <begin position="201"/>
        <end position="224"/>
    </location>
</feature>
<proteinExistence type="predicted"/>
<keyword evidence="1" id="KW-0812">Transmembrane</keyword>
<feature type="transmembrane region" description="Helical" evidence="1">
    <location>
        <begin position="59"/>
        <end position="79"/>
    </location>
</feature>
<feature type="transmembrane region" description="Helical" evidence="1">
    <location>
        <begin position="353"/>
        <end position="383"/>
    </location>
</feature>
<name>A0A369MGN5_EGGLN</name>
<feature type="transmembrane region" description="Helical" evidence="1">
    <location>
        <begin position="129"/>
        <end position="153"/>
    </location>
</feature>
<keyword evidence="1" id="KW-0472">Membrane</keyword>
<feature type="transmembrane region" description="Helical" evidence="1">
    <location>
        <begin position="174"/>
        <end position="195"/>
    </location>
</feature>
<feature type="transmembrane region" description="Helical" evidence="1">
    <location>
        <begin position="270"/>
        <end position="295"/>
    </location>
</feature>
<evidence type="ECO:0000313" key="2">
    <source>
        <dbReference type="EMBL" id="RDB69740.1"/>
    </source>
</evidence>
<feature type="transmembrane region" description="Helical" evidence="1">
    <location>
        <begin position="12"/>
        <end position="30"/>
    </location>
</feature>